<dbReference type="PANTHER" id="PTHR33164">
    <property type="entry name" value="TRANSCRIPTIONAL REGULATOR, MARR FAMILY"/>
    <property type="match status" value="1"/>
</dbReference>
<reference evidence="5 6" key="1">
    <citation type="journal article" date="2012" name="Genet. Mol. Biol.">
        <title>Analysis of 16S rRNA and mxaF genes revealing insights into Methylobacterium niche-specific plant association.</title>
        <authorList>
            <person name="Dourado M.N."/>
            <person name="Andreote F.D."/>
            <person name="Dini-Andreote F."/>
            <person name="Conti R."/>
            <person name="Araujo J.M."/>
            <person name="Araujo W.L."/>
        </authorList>
    </citation>
    <scope>NUCLEOTIDE SEQUENCE [LARGE SCALE GENOMIC DNA]</scope>
    <source>
        <strain evidence="5 6">TC3-10</strain>
    </source>
</reference>
<dbReference type="SMART" id="SM00347">
    <property type="entry name" value="HTH_MARR"/>
    <property type="match status" value="1"/>
</dbReference>
<keyword evidence="1" id="KW-0805">Transcription regulation</keyword>
<proteinExistence type="predicted"/>
<dbReference type="InterPro" id="IPR023187">
    <property type="entry name" value="Tscrpt_reg_MarR-type_CS"/>
</dbReference>
<evidence type="ECO:0000256" key="1">
    <source>
        <dbReference type="ARBA" id="ARBA00023015"/>
    </source>
</evidence>
<protein>
    <submittedName>
        <fullName evidence="5">MarR family transcriptional regulator</fullName>
    </submittedName>
</protein>
<dbReference type="InterPro" id="IPR036390">
    <property type="entry name" value="WH_DNA-bd_sf"/>
</dbReference>
<dbReference type="EMBL" id="MLCA01000001">
    <property type="protein sequence ID" value="MEE7489826.1"/>
    <property type="molecule type" value="Genomic_DNA"/>
</dbReference>
<dbReference type="Pfam" id="PF12802">
    <property type="entry name" value="MarR_2"/>
    <property type="match status" value="1"/>
</dbReference>
<dbReference type="Proteomes" id="UP001355206">
    <property type="component" value="Unassembled WGS sequence"/>
</dbReference>
<evidence type="ECO:0000313" key="5">
    <source>
        <dbReference type="EMBL" id="MEE7489826.1"/>
    </source>
</evidence>
<comment type="caution">
    <text evidence="5">The sequence shown here is derived from an EMBL/GenBank/DDBJ whole genome shotgun (WGS) entry which is preliminary data.</text>
</comment>
<dbReference type="Gene3D" id="1.10.10.10">
    <property type="entry name" value="Winged helix-like DNA-binding domain superfamily/Winged helix DNA-binding domain"/>
    <property type="match status" value="1"/>
</dbReference>
<dbReference type="PRINTS" id="PR00598">
    <property type="entry name" value="HTHMARR"/>
</dbReference>
<dbReference type="RefSeq" id="WP_331290903.1">
    <property type="nucleotide sequence ID" value="NZ_MLBR01000029.1"/>
</dbReference>
<dbReference type="InterPro" id="IPR039422">
    <property type="entry name" value="MarR/SlyA-like"/>
</dbReference>
<dbReference type="PROSITE" id="PS50995">
    <property type="entry name" value="HTH_MARR_2"/>
    <property type="match status" value="1"/>
</dbReference>
<organism evidence="5 6">
    <name type="scientific">Methylobacterium oryzae</name>
    <dbReference type="NCBI Taxonomy" id="334852"/>
    <lineage>
        <taxon>Bacteria</taxon>
        <taxon>Pseudomonadati</taxon>
        <taxon>Pseudomonadota</taxon>
        <taxon>Alphaproteobacteria</taxon>
        <taxon>Hyphomicrobiales</taxon>
        <taxon>Methylobacteriaceae</taxon>
        <taxon>Methylobacterium</taxon>
    </lineage>
</organism>
<dbReference type="PANTHER" id="PTHR33164:SF64">
    <property type="entry name" value="TRANSCRIPTIONAL REGULATOR SLYA"/>
    <property type="match status" value="1"/>
</dbReference>
<evidence type="ECO:0000313" key="6">
    <source>
        <dbReference type="Proteomes" id="UP001355206"/>
    </source>
</evidence>
<keyword evidence="2" id="KW-0238">DNA-binding</keyword>
<evidence type="ECO:0000256" key="2">
    <source>
        <dbReference type="ARBA" id="ARBA00023125"/>
    </source>
</evidence>
<gene>
    <name evidence="5" type="ORF">MOTC310_04830</name>
</gene>
<dbReference type="InterPro" id="IPR000835">
    <property type="entry name" value="HTH_MarR-typ"/>
</dbReference>
<dbReference type="InterPro" id="IPR036388">
    <property type="entry name" value="WH-like_DNA-bd_sf"/>
</dbReference>
<keyword evidence="6" id="KW-1185">Reference proteome</keyword>
<accession>A0ABU7TJV3</accession>
<name>A0ABU7TJV3_9HYPH</name>
<evidence type="ECO:0000259" key="4">
    <source>
        <dbReference type="PROSITE" id="PS50995"/>
    </source>
</evidence>
<evidence type="ECO:0000256" key="3">
    <source>
        <dbReference type="ARBA" id="ARBA00023163"/>
    </source>
</evidence>
<dbReference type="PROSITE" id="PS01117">
    <property type="entry name" value="HTH_MARR_1"/>
    <property type="match status" value="1"/>
</dbReference>
<keyword evidence="3" id="KW-0804">Transcription</keyword>
<sequence length="167" mass="18149">MGQVVTGIDDPKTRERLQQAFTHALLTTGRHWRRAANTVAEAHGLSDATAHPLIIIGRMDEEPRQNVLAEAVGIEGPSLVRLVDQLAAAGLVVRREDPSDRRAKVLGLTPRGRQVFEQIEAELSTLRARVFAGIDGADLEASLRVFAALQRHGREVAAAAREPEPVS</sequence>
<feature type="domain" description="HTH marR-type" evidence="4">
    <location>
        <begin position="18"/>
        <end position="151"/>
    </location>
</feature>
<dbReference type="SUPFAM" id="SSF46785">
    <property type="entry name" value="Winged helix' DNA-binding domain"/>
    <property type="match status" value="1"/>
</dbReference>